<gene>
    <name evidence="1" type="ORF">BJ138DRAFT_1154339</name>
</gene>
<organism evidence="1 2">
    <name type="scientific">Hygrophoropsis aurantiaca</name>
    <dbReference type="NCBI Taxonomy" id="72124"/>
    <lineage>
        <taxon>Eukaryota</taxon>
        <taxon>Fungi</taxon>
        <taxon>Dikarya</taxon>
        <taxon>Basidiomycota</taxon>
        <taxon>Agaricomycotina</taxon>
        <taxon>Agaricomycetes</taxon>
        <taxon>Agaricomycetidae</taxon>
        <taxon>Boletales</taxon>
        <taxon>Coniophorineae</taxon>
        <taxon>Hygrophoropsidaceae</taxon>
        <taxon>Hygrophoropsis</taxon>
    </lineage>
</organism>
<dbReference type="Proteomes" id="UP000790377">
    <property type="component" value="Unassembled WGS sequence"/>
</dbReference>
<name>A0ACB8A9W0_9AGAM</name>
<protein>
    <submittedName>
        <fullName evidence="1">Uncharacterized protein</fullName>
    </submittedName>
</protein>
<keyword evidence="2" id="KW-1185">Reference proteome</keyword>
<proteinExistence type="predicted"/>
<evidence type="ECO:0000313" key="2">
    <source>
        <dbReference type="Proteomes" id="UP000790377"/>
    </source>
</evidence>
<comment type="caution">
    <text evidence="1">The sequence shown here is derived from an EMBL/GenBank/DDBJ whole genome shotgun (WGS) entry which is preliminary data.</text>
</comment>
<sequence>MAHLPSEVYLSSTFMHSGNISPSTPKLQLQLSIPIPVRDPNYYIPDGNTVLLVENTLFKVHRSTLTKDKSTFDSMFSLDSDLRSNASSSTVTVGPEGESDDNPIRLQGDTADEFRALLWAMYALPPEFDQAQISQRANILQLFHLARITHKYEYRSLQEWALNMLATYYTTRTNSASTEDSREPSLVQITELASLCERRDLLEAASMRWKRLLASKKDVALAIGVAERHNLQSLLGLAYHTMMLQGREQWDADLLLTRAQRIRLLSGHYSLGRFWERLPNEPPTLTHSPRCVGGGQVRCNQAWAALWRSILDMGRQVLPLQYADVLGKVMLAESVIRALVDRDIPTQGLLDGMPWCKDNAVLATAGKVKEIQETLADYFTDVA</sequence>
<dbReference type="EMBL" id="MU267740">
    <property type="protein sequence ID" value="KAH7909811.1"/>
    <property type="molecule type" value="Genomic_DNA"/>
</dbReference>
<reference evidence="1" key="1">
    <citation type="journal article" date="2021" name="New Phytol.">
        <title>Evolutionary innovations through gain and loss of genes in the ectomycorrhizal Boletales.</title>
        <authorList>
            <person name="Wu G."/>
            <person name="Miyauchi S."/>
            <person name="Morin E."/>
            <person name="Kuo A."/>
            <person name="Drula E."/>
            <person name="Varga T."/>
            <person name="Kohler A."/>
            <person name="Feng B."/>
            <person name="Cao Y."/>
            <person name="Lipzen A."/>
            <person name="Daum C."/>
            <person name="Hundley H."/>
            <person name="Pangilinan J."/>
            <person name="Johnson J."/>
            <person name="Barry K."/>
            <person name="LaButti K."/>
            <person name="Ng V."/>
            <person name="Ahrendt S."/>
            <person name="Min B."/>
            <person name="Choi I.G."/>
            <person name="Park H."/>
            <person name="Plett J.M."/>
            <person name="Magnuson J."/>
            <person name="Spatafora J.W."/>
            <person name="Nagy L.G."/>
            <person name="Henrissat B."/>
            <person name="Grigoriev I.V."/>
            <person name="Yang Z.L."/>
            <person name="Xu J."/>
            <person name="Martin F.M."/>
        </authorList>
    </citation>
    <scope>NUCLEOTIDE SEQUENCE</scope>
    <source>
        <strain evidence="1">ATCC 28755</strain>
    </source>
</reference>
<accession>A0ACB8A9W0</accession>
<evidence type="ECO:0000313" key="1">
    <source>
        <dbReference type="EMBL" id="KAH7909811.1"/>
    </source>
</evidence>